<dbReference type="PANTHER" id="PTHR42899">
    <property type="entry name" value="SPERMATOGENESIS-ASSOCIATED PROTEIN 20"/>
    <property type="match status" value="1"/>
</dbReference>
<dbReference type="CDD" id="cd02955">
    <property type="entry name" value="SSP411"/>
    <property type="match status" value="1"/>
</dbReference>
<dbReference type="Pfam" id="PF03190">
    <property type="entry name" value="Thioredox_DsbH"/>
    <property type="match status" value="1"/>
</dbReference>
<proteinExistence type="predicted"/>
<dbReference type="SUPFAM" id="SSF52833">
    <property type="entry name" value="Thioredoxin-like"/>
    <property type="match status" value="1"/>
</dbReference>
<evidence type="ECO:0000313" key="3">
    <source>
        <dbReference type="EMBL" id="MFC7142654.1"/>
    </source>
</evidence>
<dbReference type="EMBL" id="JBHTAS010000001">
    <property type="protein sequence ID" value="MFC7142654.1"/>
    <property type="molecule type" value="Genomic_DNA"/>
</dbReference>
<gene>
    <name evidence="3" type="ORF">ACFQMA_22825</name>
</gene>
<dbReference type="GeneID" id="78823003"/>
<protein>
    <submittedName>
        <fullName evidence="3">Thioredoxin domain-containing protein</fullName>
    </submittedName>
</protein>
<dbReference type="Proteomes" id="UP001596432">
    <property type="component" value="Unassembled WGS sequence"/>
</dbReference>
<dbReference type="PIRSF" id="PIRSF006402">
    <property type="entry name" value="UCP006402_thioredoxin"/>
    <property type="match status" value="1"/>
</dbReference>
<feature type="domain" description="Spermatogenesis-associated protein 20-like TRX" evidence="2">
    <location>
        <begin position="11"/>
        <end position="173"/>
    </location>
</feature>
<feature type="region of interest" description="Disordered" evidence="1">
    <location>
        <begin position="1"/>
        <end position="29"/>
    </location>
</feature>
<evidence type="ECO:0000313" key="4">
    <source>
        <dbReference type="Proteomes" id="UP001596432"/>
    </source>
</evidence>
<sequence>MTDDADPTARNRLDDEESPYLRQHADNPVNWQPWDQRALDAAEEQDKPIFLSIGYAACHWCHVMEEESFQDEDVAELLNEHFVPIKVDREERPDVDSIYMSICQQVTGRGGWPLNAWLTPDGDPFYVGTYFPPEPKRNAPGFRQLLEDIAGSWSDTEEREDMEERARQWTDAIESDLEETPDRPGDAPEEGVLENAASAALRGADREFGGWGRGQKFPQSGRLHALMRAHREGGRDAYREVVEETLDAMADGGLYDHVGGGFHRYTTDREWVVPHFEKMLYDNAELARVFLTGFQFTGRERYRETARETLEFVERELTHPDGGFYSTLDAESEDEDGEREEGAFYVWTLEAVEEAVAEHGPDAGLADDEVDLAADLFCDRYGVTPSGNFEGTTVLTLRTPVEELADEYGRDQDDVEELLSAAKSAVFEAREQRPRPPRDEKVLAGWNGLMVSAFAEAAIVDSVSWADTAVDALDFAREHQWDEDSGVLRRRFKDGDVRIDGYLEDYAFLARGAFDTYQATGEVDHLAFALDLARTIEEEFWDDEEETLYFTPASGESLVARPQELADQSTPSSAGVAAELLLSLDHFVDHDRFESVAAGVLGTHSNRIESDPVQHPSLALAADTYRSGSNELTLAAESLPDDWRETLAATYVPRRLLAPRPPTDDALVSWLESLDLDDAPPIWAGREARDGDPTVYACQSRACSPPTHSVAEALEWFGE</sequence>
<dbReference type="AlphaFoldDB" id="A0ABD5YAD5"/>
<reference evidence="3 4" key="1">
    <citation type="journal article" date="2019" name="Int. J. Syst. Evol. Microbiol.">
        <title>The Global Catalogue of Microorganisms (GCM) 10K type strain sequencing project: providing services to taxonomists for standard genome sequencing and annotation.</title>
        <authorList>
            <consortium name="The Broad Institute Genomics Platform"/>
            <consortium name="The Broad Institute Genome Sequencing Center for Infectious Disease"/>
            <person name="Wu L."/>
            <person name="Ma J."/>
        </authorList>
    </citation>
    <scope>NUCLEOTIDE SEQUENCE [LARGE SCALE GENOMIC DNA]</scope>
    <source>
        <strain evidence="3 4">XZYJT29</strain>
    </source>
</reference>
<name>A0ABD5YAD5_9EURY</name>
<dbReference type="Gene3D" id="3.40.30.10">
    <property type="entry name" value="Glutaredoxin"/>
    <property type="match status" value="1"/>
</dbReference>
<dbReference type="SUPFAM" id="SSF48208">
    <property type="entry name" value="Six-hairpin glycosidases"/>
    <property type="match status" value="1"/>
</dbReference>
<organism evidence="3 4">
    <name type="scientific">Halosimplex aquaticum</name>
    <dbReference type="NCBI Taxonomy" id="3026162"/>
    <lineage>
        <taxon>Archaea</taxon>
        <taxon>Methanobacteriati</taxon>
        <taxon>Methanobacteriota</taxon>
        <taxon>Stenosarchaea group</taxon>
        <taxon>Halobacteria</taxon>
        <taxon>Halobacteriales</taxon>
        <taxon>Haloarculaceae</taxon>
        <taxon>Halosimplex</taxon>
    </lineage>
</organism>
<dbReference type="RefSeq" id="WP_274323710.1">
    <property type="nucleotide sequence ID" value="NZ_CP118158.1"/>
</dbReference>
<dbReference type="InterPro" id="IPR004879">
    <property type="entry name" value="Ssp411-like_TRX"/>
</dbReference>
<evidence type="ECO:0000256" key="1">
    <source>
        <dbReference type="SAM" id="MobiDB-lite"/>
    </source>
</evidence>
<comment type="caution">
    <text evidence="3">The sequence shown here is derived from an EMBL/GenBank/DDBJ whole genome shotgun (WGS) entry which is preliminary data.</text>
</comment>
<keyword evidence="4" id="KW-1185">Reference proteome</keyword>
<dbReference type="InterPro" id="IPR036249">
    <property type="entry name" value="Thioredoxin-like_sf"/>
</dbReference>
<dbReference type="InterPro" id="IPR008928">
    <property type="entry name" value="6-hairpin_glycosidase_sf"/>
</dbReference>
<dbReference type="InterPro" id="IPR024705">
    <property type="entry name" value="Ssp411"/>
</dbReference>
<accession>A0ABD5YAD5</accession>
<evidence type="ECO:0000259" key="2">
    <source>
        <dbReference type="Pfam" id="PF03190"/>
    </source>
</evidence>
<dbReference type="InterPro" id="IPR012341">
    <property type="entry name" value="6hp_glycosidase-like_sf"/>
</dbReference>
<dbReference type="Gene3D" id="1.50.10.10">
    <property type="match status" value="2"/>
</dbReference>
<dbReference type="PANTHER" id="PTHR42899:SF1">
    <property type="entry name" value="SPERMATOGENESIS-ASSOCIATED PROTEIN 20"/>
    <property type="match status" value="1"/>
</dbReference>